<dbReference type="GO" id="GO:0032447">
    <property type="term" value="P:protein urmylation"/>
    <property type="evidence" value="ECO:0007669"/>
    <property type="project" value="TreeGrafter"/>
</dbReference>
<gene>
    <name evidence="12" type="primary">UBA4</name>
    <name evidence="14" type="ORF">CC1G_10923</name>
</gene>
<dbReference type="PANTHER" id="PTHR10953:SF102">
    <property type="entry name" value="ADENYLYLTRANSFERASE AND SULFURTRANSFERASE MOCS3"/>
    <property type="match status" value="1"/>
</dbReference>
<keyword evidence="4 12" id="KW-0819">tRNA processing</keyword>
<dbReference type="GO" id="GO:0005524">
    <property type="term" value="F:ATP binding"/>
    <property type="evidence" value="ECO:0007669"/>
    <property type="project" value="UniProtKB-KW"/>
</dbReference>
<dbReference type="PANTHER" id="PTHR10953">
    <property type="entry name" value="UBIQUITIN-ACTIVATING ENZYME E1"/>
    <property type="match status" value="1"/>
</dbReference>
<feature type="binding site" evidence="12">
    <location>
        <begin position="70"/>
        <end position="74"/>
    </location>
    <ligand>
        <name>ATP</name>
        <dbReference type="ChEBI" id="CHEBI:30616"/>
    </ligand>
</feature>
<comment type="caution">
    <text evidence="14">The sequence shown here is derived from an EMBL/GenBank/DDBJ whole genome shotgun (WGS) entry which is preliminary data.</text>
</comment>
<keyword evidence="7 12" id="KW-0547">Nucleotide-binding</keyword>
<dbReference type="PROSITE" id="PS50206">
    <property type="entry name" value="RHODANESE_3"/>
    <property type="match status" value="1"/>
</dbReference>
<feature type="binding site" evidence="12">
    <location>
        <position position="42"/>
    </location>
    <ligand>
        <name>ATP</name>
        <dbReference type="ChEBI" id="CHEBI:30616"/>
    </ligand>
</feature>
<dbReference type="RefSeq" id="XP_001836142.2">
    <property type="nucleotide sequence ID" value="XM_001836090.2"/>
</dbReference>
<dbReference type="KEGG" id="cci:CC1G_10923"/>
<evidence type="ECO:0000256" key="9">
    <source>
        <dbReference type="ARBA" id="ARBA00022833"/>
    </source>
</evidence>
<keyword evidence="6 12" id="KW-0479">Metal-binding</keyword>
<dbReference type="FunFam" id="3.40.50.720:FF:000033">
    <property type="entry name" value="Adenylyltransferase and sulfurtransferase MOCS3"/>
    <property type="match status" value="1"/>
</dbReference>
<keyword evidence="11 12" id="KW-0511">Multifunctional enzyme</keyword>
<dbReference type="GO" id="GO:0004792">
    <property type="term" value="F:thiosulfate-cyanide sulfurtransferase activity"/>
    <property type="evidence" value="ECO:0007669"/>
    <property type="project" value="TreeGrafter"/>
</dbReference>
<dbReference type="SMART" id="SM00450">
    <property type="entry name" value="RHOD"/>
    <property type="match status" value="1"/>
</dbReference>
<feature type="binding site" evidence="12">
    <location>
        <position position="184"/>
    </location>
    <ligand>
        <name>Zn(2+)</name>
        <dbReference type="ChEBI" id="CHEBI:29105"/>
    </ligand>
</feature>
<dbReference type="InterPro" id="IPR045886">
    <property type="entry name" value="ThiF/MoeB/HesA"/>
</dbReference>
<evidence type="ECO:0000256" key="7">
    <source>
        <dbReference type="ARBA" id="ARBA00022741"/>
    </source>
</evidence>
<feature type="binding site" evidence="12">
    <location>
        <begin position="139"/>
        <end position="140"/>
    </location>
    <ligand>
        <name>ATP</name>
        <dbReference type="ChEBI" id="CHEBI:30616"/>
    </ligand>
</feature>
<keyword evidence="3 12" id="KW-0808">Transferase</keyword>
<dbReference type="InterPro" id="IPR028885">
    <property type="entry name" value="MOCS3/Uba4"/>
</dbReference>
<feature type="binding site" evidence="12">
    <location>
        <position position="181"/>
    </location>
    <ligand>
        <name>Zn(2+)</name>
        <dbReference type="ChEBI" id="CHEBI:29105"/>
    </ligand>
</feature>
<dbReference type="InterPro" id="IPR035985">
    <property type="entry name" value="Ubiquitin-activating_enz"/>
</dbReference>
<keyword evidence="5" id="KW-0548">Nucleotidyltransferase</keyword>
<keyword evidence="15" id="KW-1185">Reference proteome</keyword>
<keyword evidence="10 12" id="KW-0067">ATP-binding</keyword>
<protein>
    <submittedName>
        <fullName evidence="14">Molybdenum cofactor synthesis 3</fullName>
    </submittedName>
</protein>
<comment type="similarity">
    <text evidence="12">In the N-terminal section; belongs to the HesA/MoeB/ThiF family. UBA4 subfamily.</text>
</comment>
<dbReference type="GO" id="GO:0005829">
    <property type="term" value="C:cytosol"/>
    <property type="evidence" value="ECO:0007669"/>
    <property type="project" value="UniProtKB-SubCell"/>
</dbReference>
<dbReference type="STRING" id="240176.A8NT26"/>
<proteinExistence type="inferred from homology"/>
<dbReference type="Pfam" id="PF00899">
    <property type="entry name" value="ThiF"/>
    <property type="match status" value="1"/>
</dbReference>
<accession>A8NT26</accession>
<dbReference type="InterPro" id="IPR036873">
    <property type="entry name" value="Rhodanese-like_dom_sf"/>
</dbReference>
<dbReference type="eggNOG" id="KOG2017">
    <property type="taxonomic scope" value="Eukaryota"/>
</dbReference>
<evidence type="ECO:0000256" key="5">
    <source>
        <dbReference type="ARBA" id="ARBA00022695"/>
    </source>
</evidence>
<dbReference type="Gene3D" id="3.40.50.720">
    <property type="entry name" value="NAD(P)-binding Rossmann-like Domain"/>
    <property type="match status" value="1"/>
</dbReference>
<feature type="domain" description="Rhodanese" evidence="13">
    <location>
        <begin position="316"/>
        <end position="402"/>
    </location>
</feature>
<dbReference type="InterPro" id="IPR001763">
    <property type="entry name" value="Rhodanese-like_dom"/>
</dbReference>
<evidence type="ECO:0000256" key="6">
    <source>
        <dbReference type="ARBA" id="ARBA00022723"/>
    </source>
</evidence>
<dbReference type="Pfam" id="PF00581">
    <property type="entry name" value="Rhodanese"/>
    <property type="match status" value="1"/>
</dbReference>
<dbReference type="HOGENOM" id="CLU_013325_1_2_1"/>
<evidence type="ECO:0000256" key="11">
    <source>
        <dbReference type="ARBA" id="ARBA00023268"/>
    </source>
</evidence>
<comment type="cofactor">
    <cofactor evidence="12">
        <name>Zn(2+)</name>
        <dbReference type="ChEBI" id="CHEBI:29105"/>
    </cofactor>
    <text evidence="12">Binds 1 zinc ion per subunit.</text>
</comment>
<feature type="active site" description="Cysteine persulfide intermediate; for sulfurtransferase activity" evidence="12">
    <location>
        <position position="365"/>
    </location>
</feature>
<dbReference type="GO" id="GO:0046872">
    <property type="term" value="F:metal ion binding"/>
    <property type="evidence" value="ECO:0007669"/>
    <property type="project" value="UniProtKB-KW"/>
</dbReference>
<feature type="binding site" evidence="12">
    <location>
        <position position="63"/>
    </location>
    <ligand>
        <name>ATP</name>
        <dbReference type="ChEBI" id="CHEBI:30616"/>
    </ligand>
</feature>
<evidence type="ECO:0000256" key="2">
    <source>
        <dbReference type="ARBA" id="ARBA00022490"/>
    </source>
</evidence>
<evidence type="ECO:0000256" key="1">
    <source>
        <dbReference type="ARBA" id="ARBA00004514"/>
    </source>
</evidence>
<dbReference type="CDD" id="cd00757">
    <property type="entry name" value="ThiF_MoeB_HesA_family"/>
    <property type="match status" value="1"/>
</dbReference>
<dbReference type="EMBL" id="AACS02000004">
    <property type="protein sequence ID" value="EAU85651.2"/>
    <property type="molecule type" value="Genomic_DNA"/>
</dbReference>
<evidence type="ECO:0000256" key="3">
    <source>
        <dbReference type="ARBA" id="ARBA00022679"/>
    </source>
</evidence>
<evidence type="ECO:0000313" key="15">
    <source>
        <dbReference type="Proteomes" id="UP000001861"/>
    </source>
</evidence>
<evidence type="ECO:0000256" key="12">
    <source>
        <dbReference type="HAMAP-Rule" id="MF_03049"/>
    </source>
</evidence>
<comment type="pathway">
    <text evidence="12">tRNA modification; 5-methoxycarbonylmethyl-2-thiouridine-tRNA biosynthesis.</text>
</comment>
<evidence type="ECO:0000256" key="10">
    <source>
        <dbReference type="ARBA" id="ARBA00022840"/>
    </source>
</evidence>
<dbReference type="GO" id="GO:0002143">
    <property type="term" value="P:tRNA wobble position uridine thiolation"/>
    <property type="evidence" value="ECO:0007669"/>
    <property type="project" value="InterPro"/>
</dbReference>
<keyword evidence="2 12" id="KW-0963">Cytoplasm</keyword>
<dbReference type="Gene3D" id="3.40.250.10">
    <property type="entry name" value="Rhodanese-like domain"/>
    <property type="match status" value="1"/>
</dbReference>
<dbReference type="VEuPathDB" id="FungiDB:CC1G_10923"/>
<dbReference type="SUPFAM" id="SSF69572">
    <property type="entry name" value="Activating enzymes of the ubiquitin-like proteins"/>
    <property type="match status" value="1"/>
</dbReference>
<evidence type="ECO:0000256" key="4">
    <source>
        <dbReference type="ARBA" id="ARBA00022694"/>
    </source>
</evidence>
<evidence type="ECO:0000256" key="8">
    <source>
        <dbReference type="ARBA" id="ARBA00022786"/>
    </source>
</evidence>
<keyword evidence="9 12" id="KW-0862">Zinc</keyword>
<dbReference type="Proteomes" id="UP000001861">
    <property type="component" value="Unassembled WGS sequence"/>
</dbReference>
<dbReference type="OrthoDB" id="10261062at2759"/>
<dbReference type="FunCoup" id="A8NT26">
    <property type="interactions" value="392"/>
</dbReference>
<comment type="subcellular location">
    <subcellularLocation>
        <location evidence="1">Cytoplasm</location>
        <location evidence="1">Cytosol</location>
    </subcellularLocation>
</comment>
<feature type="binding site" evidence="12">
    <location>
        <position position="258"/>
    </location>
    <ligand>
        <name>Zn(2+)</name>
        <dbReference type="ChEBI" id="CHEBI:29105"/>
    </ligand>
</feature>
<name>A8NT26_COPC7</name>
<feature type="binding site" evidence="12">
    <location>
        <position position="87"/>
    </location>
    <ligand>
        <name>ATP</name>
        <dbReference type="ChEBI" id="CHEBI:30616"/>
    </ligand>
</feature>
<keyword evidence="8" id="KW-0833">Ubl conjugation pathway</keyword>
<dbReference type="OMA" id="IPDVGMD"/>
<reference evidence="14 15" key="1">
    <citation type="journal article" date="2010" name="Proc. Natl. Acad. Sci. U.S.A.">
        <title>Insights into evolution of multicellular fungi from the assembled chromosomes of the mushroom Coprinopsis cinerea (Coprinus cinereus).</title>
        <authorList>
            <person name="Stajich J.E."/>
            <person name="Wilke S.K."/>
            <person name="Ahren D."/>
            <person name="Au C.H."/>
            <person name="Birren B.W."/>
            <person name="Borodovsky M."/>
            <person name="Burns C."/>
            <person name="Canback B."/>
            <person name="Casselton L.A."/>
            <person name="Cheng C.K."/>
            <person name="Deng J."/>
            <person name="Dietrich F.S."/>
            <person name="Fargo D.C."/>
            <person name="Farman M.L."/>
            <person name="Gathman A.C."/>
            <person name="Goldberg J."/>
            <person name="Guigo R."/>
            <person name="Hoegger P.J."/>
            <person name="Hooker J.B."/>
            <person name="Huggins A."/>
            <person name="James T.Y."/>
            <person name="Kamada T."/>
            <person name="Kilaru S."/>
            <person name="Kodira C."/>
            <person name="Kues U."/>
            <person name="Kupfer D."/>
            <person name="Kwan H.S."/>
            <person name="Lomsadze A."/>
            <person name="Li W."/>
            <person name="Lilly W.W."/>
            <person name="Ma L.J."/>
            <person name="Mackey A.J."/>
            <person name="Manning G."/>
            <person name="Martin F."/>
            <person name="Muraguchi H."/>
            <person name="Natvig D.O."/>
            <person name="Palmerini H."/>
            <person name="Ramesh M.A."/>
            <person name="Rehmeyer C.J."/>
            <person name="Roe B.A."/>
            <person name="Shenoy N."/>
            <person name="Stanke M."/>
            <person name="Ter-Hovhannisyan V."/>
            <person name="Tunlid A."/>
            <person name="Velagapudi R."/>
            <person name="Vision T.J."/>
            <person name="Zeng Q."/>
            <person name="Zolan M.E."/>
            <person name="Pukkila P.J."/>
        </authorList>
    </citation>
    <scope>NUCLEOTIDE SEQUENCE [LARGE SCALE GENOMIC DNA]</scope>
    <source>
        <strain evidence="15">Okayama-7 / 130 / ATCC MYA-4618 / FGSC 9003</strain>
    </source>
</reference>
<dbReference type="GO" id="GO:0042292">
    <property type="term" value="F:URM1 activating enzyme activity"/>
    <property type="evidence" value="ECO:0007669"/>
    <property type="project" value="TreeGrafter"/>
</dbReference>
<dbReference type="AlphaFoldDB" id="A8NT26"/>
<evidence type="ECO:0000313" key="14">
    <source>
        <dbReference type="EMBL" id="EAU85651.2"/>
    </source>
</evidence>
<dbReference type="InParanoid" id="A8NT26"/>
<feature type="active site" description="Glycyl thioester intermediate; for adenylyltransferase activity" evidence="12">
    <location>
        <position position="198"/>
    </location>
</feature>
<dbReference type="GeneID" id="6012681"/>
<sequence>MEPSLPIEDYKRYGRQMILDGFGLPGQLKLSKASIAVVGAGGLGCAALPYLASAGVGRIGIFDHDIVEKSNLQRQILHNEDTLGAFKVDSAKQHTLLPDINKTSRLNSAIQIDTTTESITSQNAPSLLAPYDIILDCTDNVPTRYLLSDTAVALNKPLVSGAAQKFDGQLSVFNLGPNSPCYRCVFPVPPKPANAGSCEELGILGPVVGTIGNLQAVETIKVLTGLADPSAPPTMLLYNALSSPPFRTIKLRSRRESCPACGSKGDKTKIAETDYVQFCGGSKPDWETLGLKAGSPEERLSVSRREMQDLQEIIQSNKPFDLIDVRPPTEFGICSLPNSQNVSLKQILAKPQDYLSPSKETIVVCRLGNDSQLAADALRQAGGEGKVRDVIGGLRAWSKINKNFPDY</sequence>
<dbReference type="InterPro" id="IPR000594">
    <property type="entry name" value="ThiF_NAD_FAD-bd"/>
</dbReference>
<feature type="binding site" evidence="12">
    <location>
        <position position="261"/>
    </location>
    <ligand>
        <name>Zn(2+)</name>
        <dbReference type="ChEBI" id="CHEBI:29105"/>
    </ligand>
</feature>
<dbReference type="GO" id="GO:0070566">
    <property type="term" value="F:adenylyltransferase activity"/>
    <property type="evidence" value="ECO:0007669"/>
    <property type="project" value="InterPro"/>
</dbReference>
<evidence type="ECO:0000259" key="13">
    <source>
        <dbReference type="PROSITE" id="PS50206"/>
    </source>
</evidence>
<dbReference type="UniPathway" id="UPA00988"/>
<dbReference type="HAMAP" id="MF_03049">
    <property type="entry name" value="MOCS3_Uba4"/>
    <property type="match status" value="1"/>
</dbReference>
<organism evidence="14 15">
    <name type="scientific">Coprinopsis cinerea (strain Okayama-7 / 130 / ATCC MYA-4618 / FGSC 9003)</name>
    <name type="common">Inky cap fungus</name>
    <name type="synonym">Hormographiella aspergillata</name>
    <dbReference type="NCBI Taxonomy" id="240176"/>
    <lineage>
        <taxon>Eukaryota</taxon>
        <taxon>Fungi</taxon>
        <taxon>Dikarya</taxon>
        <taxon>Basidiomycota</taxon>
        <taxon>Agaricomycotina</taxon>
        <taxon>Agaricomycetes</taxon>
        <taxon>Agaricomycetidae</taxon>
        <taxon>Agaricales</taxon>
        <taxon>Agaricineae</taxon>
        <taxon>Psathyrellaceae</taxon>
        <taxon>Coprinopsis</taxon>
    </lineage>
</organism>